<protein>
    <submittedName>
        <fullName evidence="1">Uncharacterized protein</fullName>
    </submittedName>
</protein>
<reference evidence="1 2" key="1">
    <citation type="journal article" date="2015" name="MBio">
        <title>Genome-Resolved Metagenomic Analysis Reveals Roles for Candidate Phyla and Other Microbial Community Members in Biogeochemical Transformations in Oil Reservoirs.</title>
        <authorList>
            <person name="Hu P."/>
            <person name="Tom L."/>
            <person name="Singh A."/>
            <person name="Thomas B.C."/>
            <person name="Baker B.J."/>
            <person name="Piceno Y.M."/>
            <person name="Andersen G.L."/>
            <person name="Banfield J.F."/>
        </authorList>
    </citation>
    <scope>NUCLEOTIDE SEQUENCE [LARGE SCALE GENOMIC DNA]</scope>
    <source>
        <strain evidence="1">46_16</strain>
    </source>
</reference>
<comment type="caution">
    <text evidence="1">The sequence shown here is derived from an EMBL/GenBank/DDBJ whole genome shotgun (WGS) entry which is preliminary data.</text>
</comment>
<gene>
    <name evidence="1" type="ORF">XD73_0017</name>
</gene>
<accession>A0A101FZ60</accession>
<evidence type="ECO:0000313" key="1">
    <source>
        <dbReference type="EMBL" id="KUK47071.1"/>
    </source>
</evidence>
<dbReference type="AlphaFoldDB" id="A0A101FZ60"/>
<evidence type="ECO:0000313" key="2">
    <source>
        <dbReference type="Proteomes" id="UP000064249"/>
    </source>
</evidence>
<organism evidence="1 2">
    <name type="scientific">Anaerolinea thermophila</name>
    <dbReference type="NCBI Taxonomy" id="167964"/>
    <lineage>
        <taxon>Bacteria</taxon>
        <taxon>Bacillati</taxon>
        <taxon>Chloroflexota</taxon>
        <taxon>Anaerolineae</taxon>
        <taxon>Anaerolineales</taxon>
        <taxon>Anaerolineaceae</taxon>
        <taxon>Anaerolinea</taxon>
    </lineage>
</organism>
<dbReference type="EMBL" id="LGFU01000001">
    <property type="protein sequence ID" value="KUK47071.1"/>
    <property type="molecule type" value="Genomic_DNA"/>
</dbReference>
<name>A0A101FZ60_9CHLR</name>
<dbReference type="Proteomes" id="UP000064249">
    <property type="component" value="Unassembled WGS sequence"/>
</dbReference>
<proteinExistence type="predicted"/>
<sequence>MASTPFMRPPIIDSTYQVGDPVEANCDHDKGKERVKGWLKGTVVQVDSKLIAVQFKENVYLTDGWMVPDHILWYPTDSPNLRVKAKGS</sequence>